<keyword evidence="2" id="KW-0282">Flagellum</keyword>
<feature type="region of interest" description="Disordered" evidence="1">
    <location>
        <begin position="1"/>
        <end position="57"/>
    </location>
</feature>
<dbReference type="Pfam" id="PF03646">
    <property type="entry name" value="FlaG"/>
    <property type="match status" value="1"/>
</dbReference>
<dbReference type="Gene3D" id="3.30.160.170">
    <property type="entry name" value="FlaG-like"/>
    <property type="match status" value="1"/>
</dbReference>
<reference evidence="2 3" key="1">
    <citation type="submission" date="2019-03" db="EMBL/GenBank/DDBJ databases">
        <title>Sapientia aquatica gen. nov., sp. nov., isolated from a crater lake.</title>
        <authorList>
            <person name="Felfoldi T."/>
            <person name="Szabo A."/>
            <person name="Toth E."/>
            <person name="Schumann P."/>
            <person name="Keki Z."/>
            <person name="Marialigeti K."/>
            <person name="Mathe I."/>
        </authorList>
    </citation>
    <scope>NUCLEOTIDE SEQUENCE [LARGE SCALE GENOMIC DNA]</scope>
    <source>
        <strain evidence="2 3">SA-152</strain>
    </source>
</reference>
<gene>
    <name evidence="2" type="ORF">E2I14_11340</name>
</gene>
<dbReference type="AlphaFoldDB" id="A0A4R5W0I7"/>
<dbReference type="OrthoDB" id="5516677at2"/>
<organism evidence="2 3">
    <name type="scientific">Sapientia aquatica</name>
    <dbReference type="NCBI Taxonomy" id="1549640"/>
    <lineage>
        <taxon>Bacteria</taxon>
        <taxon>Pseudomonadati</taxon>
        <taxon>Pseudomonadota</taxon>
        <taxon>Betaproteobacteria</taxon>
        <taxon>Burkholderiales</taxon>
        <taxon>Oxalobacteraceae</taxon>
        <taxon>Sapientia</taxon>
    </lineage>
</organism>
<comment type="caution">
    <text evidence="2">The sequence shown here is derived from an EMBL/GenBank/DDBJ whole genome shotgun (WGS) entry which is preliminary data.</text>
</comment>
<dbReference type="PANTHER" id="PTHR37166:SF1">
    <property type="entry name" value="PROTEIN FLAG"/>
    <property type="match status" value="1"/>
</dbReference>
<feature type="compositionally biased region" description="Low complexity" evidence="1">
    <location>
        <begin position="23"/>
        <end position="56"/>
    </location>
</feature>
<evidence type="ECO:0000256" key="1">
    <source>
        <dbReference type="SAM" id="MobiDB-lite"/>
    </source>
</evidence>
<dbReference type="InterPro" id="IPR035924">
    <property type="entry name" value="FlaG-like_sf"/>
</dbReference>
<dbReference type="InterPro" id="IPR005186">
    <property type="entry name" value="FlaG"/>
</dbReference>
<name>A0A4R5W0I7_9BURK</name>
<feature type="compositionally biased region" description="Polar residues" evidence="1">
    <location>
        <begin position="1"/>
        <end position="22"/>
    </location>
</feature>
<evidence type="ECO:0000313" key="2">
    <source>
        <dbReference type="EMBL" id="TDK65541.1"/>
    </source>
</evidence>
<evidence type="ECO:0000313" key="3">
    <source>
        <dbReference type="Proteomes" id="UP000294829"/>
    </source>
</evidence>
<dbReference type="EMBL" id="SMYL01000005">
    <property type="protein sequence ID" value="TDK65541.1"/>
    <property type="molecule type" value="Genomic_DNA"/>
</dbReference>
<sequence>MDVNTIGTSAAALGQNSTGVTTPSPAIATPAPAADPPASSAASSSSSSGSAPPSLAQVKQAVDNINASLNANGNSQNVQFAVDPNSKRVVVQVIDQQTDKVIRQIPSEEIIQMSMTLGQKLGQVINQQA</sequence>
<protein>
    <submittedName>
        <fullName evidence="2">Flagellar protein FlaG</fullName>
    </submittedName>
</protein>
<keyword evidence="2" id="KW-0969">Cilium</keyword>
<proteinExistence type="predicted"/>
<dbReference type="SUPFAM" id="SSF160214">
    <property type="entry name" value="FlaG-like"/>
    <property type="match status" value="1"/>
</dbReference>
<dbReference type="PANTHER" id="PTHR37166">
    <property type="entry name" value="PROTEIN FLAG"/>
    <property type="match status" value="1"/>
</dbReference>
<dbReference type="RefSeq" id="WP_133328545.1">
    <property type="nucleotide sequence ID" value="NZ_SMYL01000005.1"/>
</dbReference>
<accession>A0A4R5W0I7</accession>
<dbReference type="Proteomes" id="UP000294829">
    <property type="component" value="Unassembled WGS sequence"/>
</dbReference>
<keyword evidence="2" id="KW-0966">Cell projection</keyword>
<keyword evidence="3" id="KW-1185">Reference proteome</keyword>